<protein>
    <submittedName>
        <fullName evidence="2">Uncharacterized protein</fullName>
    </submittedName>
</protein>
<dbReference type="EMBL" id="JAAVUM010000009">
    <property type="protein sequence ID" value="NKE06607.1"/>
    <property type="molecule type" value="Genomic_DNA"/>
</dbReference>
<feature type="transmembrane region" description="Helical" evidence="1">
    <location>
        <begin position="25"/>
        <end position="45"/>
    </location>
</feature>
<dbReference type="AlphaFoldDB" id="A0A846TMP8"/>
<gene>
    <name evidence="2" type="ORF">GWK17_14200</name>
</gene>
<keyword evidence="1" id="KW-0472">Membrane</keyword>
<proteinExistence type="predicted"/>
<feature type="transmembrane region" description="Helical" evidence="1">
    <location>
        <begin position="88"/>
        <end position="105"/>
    </location>
</feature>
<evidence type="ECO:0000313" key="2">
    <source>
        <dbReference type="EMBL" id="NKE06607.1"/>
    </source>
</evidence>
<comment type="caution">
    <text evidence="2">The sequence shown here is derived from an EMBL/GenBank/DDBJ whole genome shotgun (WGS) entry which is preliminary data.</text>
</comment>
<reference evidence="2 3" key="1">
    <citation type="submission" date="2020-03" db="EMBL/GenBank/DDBJ databases">
        <authorList>
            <person name="Sun Q."/>
        </authorList>
    </citation>
    <scope>NUCLEOTIDE SEQUENCE [LARGE SCALE GENOMIC DNA]</scope>
    <source>
        <strain evidence="2 3">KACC 21451</strain>
    </source>
</reference>
<feature type="transmembrane region" description="Helical" evidence="1">
    <location>
        <begin position="125"/>
        <end position="146"/>
    </location>
</feature>
<keyword evidence="1" id="KW-1133">Transmembrane helix</keyword>
<dbReference type="RefSeq" id="WP_167833014.1">
    <property type="nucleotide sequence ID" value="NZ_JAAVUM010000009.1"/>
</dbReference>
<name>A0A846TMP8_9BACI</name>
<organism evidence="2 3">
    <name type="scientific">Mesobacillus selenatarsenatis</name>
    <dbReference type="NCBI Taxonomy" id="388741"/>
    <lineage>
        <taxon>Bacteria</taxon>
        <taxon>Bacillati</taxon>
        <taxon>Bacillota</taxon>
        <taxon>Bacilli</taxon>
        <taxon>Bacillales</taxon>
        <taxon>Bacillaceae</taxon>
        <taxon>Mesobacillus</taxon>
    </lineage>
</organism>
<accession>A0A846TMP8</accession>
<sequence length="160" mass="19057">MIGLLLAVVIFNIIAFKINKRLTLAQIVQIWTFTIAFQLLFDLIIEFKFRSYWYFGEGIDWKGLIPRTVLIPPVNIIFLNLYPWGKNVILKGVYVISFVAMILLYELAALLPEPWGYFHYGWWKIWYSALIDPIILYILLGFYKWILWLEKKDRHKALPN</sequence>
<dbReference type="Proteomes" id="UP000587942">
    <property type="component" value="Unassembled WGS sequence"/>
</dbReference>
<keyword evidence="1" id="KW-0812">Transmembrane</keyword>
<evidence type="ECO:0000313" key="3">
    <source>
        <dbReference type="Proteomes" id="UP000587942"/>
    </source>
</evidence>
<evidence type="ECO:0000256" key="1">
    <source>
        <dbReference type="SAM" id="Phobius"/>
    </source>
</evidence>